<dbReference type="InterPro" id="IPR001568">
    <property type="entry name" value="RNase_T2-like"/>
</dbReference>
<comment type="similarity">
    <text evidence="1 2">Belongs to the RNase T2 family.</text>
</comment>
<feature type="compositionally biased region" description="Low complexity" evidence="3">
    <location>
        <begin position="330"/>
        <end position="351"/>
    </location>
</feature>
<feature type="compositionally biased region" description="Low complexity" evidence="3">
    <location>
        <begin position="280"/>
        <end position="299"/>
    </location>
</feature>
<evidence type="ECO:0000313" key="5">
    <source>
        <dbReference type="EMBL" id="MEK0085343.1"/>
    </source>
</evidence>
<keyword evidence="6" id="KW-1185">Reference proteome</keyword>
<dbReference type="EMBL" id="JBBLZC010000025">
    <property type="protein sequence ID" value="MEK0085343.1"/>
    <property type="molecule type" value="Genomic_DNA"/>
</dbReference>
<reference evidence="5 6" key="1">
    <citation type="submission" date="2024-01" db="EMBL/GenBank/DDBJ databases">
        <title>Multi-omics insights into the function and evolution of sodium benzoate biodegradation pathways in Benzoatithermus flavus gen. nov., sp. nov. from hot spring.</title>
        <authorList>
            <person name="Hu C.-J."/>
            <person name="Li W.-J."/>
        </authorList>
    </citation>
    <scope>NUCLEOTIDE SEQUENCE [LARGE SCALE GENOMIC DNA]</scope>
    <source>
        <strain evidence="5 6">SYSU G07066</strain>
    </source>
</reference>
<name>A0ABU8XVX1_9PROT</name>
<accession>A0ABU8XVX1</accession>
<keyword evidence="4" id="KW-0732">Signal</keyword>
<comment type="caution">
    <text evidence="5">The sequence shown here is derived from an EMBL/GenBank/DDBJ whole genome shotgun (WGS) entry which is preliminary data.</text>
</comment>
<dbReference type="Gene3D" id="3.90.730.10">
    <property type="entry name" value="Ribonuclease T2-like"/>
    <property type="match status" value="1"/>
</dbReference>
<dbReference type="Pfam" id="PF00445">
    <property type="entry name" value="Ribonuclease_T2"/>
    <property type="match status" value="1"/>
</dbReference>
<organism evidence="5 6">
    <name type="scientific">Benzoatithermus flavus</name>
    <dbReference type="NCBI Taxonomy" id="3108223"/>
    <lineage>
        <taxon>Bacteria</taxon>
        <taxon>Pseudomonadati</taxon>
        <taxon>Pseudomonadota</taxon>
        <taxon>Alphaproteobacteria</taxon>
        <taxon>Geminicoccales</taxon>
        <taxon>Geminicoccaceae</taxon>
        <taxon>Benzoatithermus</taxon>
    </lineage>
</organism>
<dbReference type="PANTHER" id="PTHR11240:SF22">
    <property type="entry name" value="RIBONUCLEASE T2"/>
    <property type="match status" value="1"/>
</dbReference>
<evidence type="ECO:0000313" key="6">
    <source>
        <dbReference type="Proteomes" id="UP001375743"/>
    </source>
</evidence>
<evidence type="ECO:0000256" key="2">
    <source>
        <dbReference type="RuleBase" id="RU004328"/>
    </source>
</evidence>
<dbReference type="Proteomes" id="UP001375743">
    <property type="component" value="Unassembled WGS sequence"/>
</dbReference>
<proteinExistence type="inferred from homology"/>
<evidence type="ECO:0000256" key="3">
    <source>
        <dbReference type="SAM" id="MobiDB-lite"/>
    </source>
</evidence>
<dbReference type="InterPro" id="IPR018188">
    <property type="entry name" value="RNase_T2_His_AS_1"/>
</dbReference>
<dbReference type="InterPro" id="IPR033130">
    <property type="entry name" value="RNase_T2_His_AS_2"/>
</dbReference>
<sequence>MRLPARLAGLLACIAVAAAPAARPAGAPAARYVLAVSWQPAFCELNERRPECRDQTGERPDATRFSLHGLWPEAGEYCGVDPDLRRRDRPESWQLLPEVALSAETRRALEALMPGTRSGLDRHEWLRHGTCYGASAEEYFRASIRLVQTLNESRVRDLFARRIGGRLTLAEIQKAFDDAFGRGTGERVGVVCEGKGADRLITELRLRLEGTIDEGATLAGLMASAPPARERCPSGKVDPAGRAAAAGPRRRPTRSSVRWRGRSPGDRGAAAQDRRRRTFPSAGSPGRSCSSSAPSRSACVRMTGPGGLHRAVSSRRAPSSKGGDPWRSRSPCSNISTSTTSPTTSWPTRAP</sequence>
<evidence type="ECO:0000256" key="1">
    <source>
        <dbReference type="ARBA" id="ARBA00007469"/>
    </source>
</evidence>
<gene>
    <name evidence="5" type="ORF">U1T56_19500</name>
</gene>
<feature type="chain" id="PRO_5045727312" evidence="4">
    <location>
        <begin position="22"/>
        <end position="351"/>
    </location>
</feature>
<dbReference type="PROSITE" id="PS00530">
    <property type="entry name" value="RNASE_T2_1"/>
    <property type="match status" value="1"/>
</dbReference>
<evidence type="ECO:0000256" key="4">
    <source>
        <dbReference type="SAM" id="SignalP"/>
    </source>
</evidence>
<protein>
    <submittedName>
        <fullName evidence="5">Uncharacterized protein</fullName>
    </submittedName>
</protein>
<feature type="compositionally biased region" description="Basic residues" evidence="3">
    <location>
        <begin position="248"/>
        <end position="261"/>
    </location>
</feature>
<dbReference type="PROSITE" id="PS00531">
    <property type="entry name" value="RNASE_T2_2"/>
    <property type="match status" value="1"/>
</dbReference>
<dbReference type="InterPro" id="IPR036430">
    <property type="entry name" value="RNase_T2-like_sf"/>
</dbReference>
<dbReference type="PANTHER" id="PTHR11240">
    <property type="entry name" value="RIBONUCLEASE T2"/>
    <property type="match status" value="1"/>
</dbReference>
<feature type="region of interest" description="Disordered" evidence="3">
    <location>
        <begin position="224"/>
        <end position="351"/>
    </location>
</feature>
<dbReference type="RefSeq" id="WP_418161190.1">
    <property type="nucleotide sequence ID" value="NZ_JBBLZC010000025.1"/>
</dbReference>
<dbReference type="SUPFAM" id="SSF55895">
    <property type="entry name" value="Ribonuclease Rh-like"/>
    <property type="match status" value="1"/>
</dbReference>
<feature type="signal peptide" evidence="4">
    <location>
        <begin position="1"/>
        <end position="21"/>
    </location>
</feature>